<dbReference type="GO" id="GO:0009073">
    <property type="term" value="P:aromatic amino acid family biosynthetic process"/>
    <property type="evidence" value="ECO:0007669"/>
    <property type="project" value="UniProtKB-KW"/>
</dbReference>
<evidence type="ECO:0000256" key="4">
    <source>
        <dbReference type="ARBA" id="ARBA00011037"/>
    </source>
</evidence>
<dbReference type="GO" id="GO:0003855">
    <property type="term" value="F:3-dehydroquinate dehydratase activity"/>
    <property type="evidence" value="ECO:0007669"/>
    <property type="project" value="UniProtKB-UniRule"/>
</dbReference>
<comment type="catalytic activity">
    <reaction evidence="1 8">
        <text>3-dehydroquinate = 3-dehydroshikimate + H2O</text>
        <dbReference type="Rhea" id="RHEA:21096"/>
        <dbReference type="ChEBI" id="CHEBI:15377"/>
        <dbReference type="ChEBI" id="CHEBI:16630"/>
        <dbReference type="ChEBI" id="CHEBI:32364"/>
        <dbReference type="EC" id="4.2.1.10"/>
    </reaction>
</comment>
<dbReference type="EC" id="4.2.1.10" evidence="6 8"/>
<dbReference type="NCBIfam" id="NF003806">
    <property type="entry name" value="PRK05395.1-3"/>
    <property type="match status" value="1"/>
</dbReference>
<keyword evidence="7 8" id="KW-0456">Lyase</keyword>
<dbReference type="GO" id="GO:0009423">
    <property type="term" value="P:chorismate biosynthetic process"/>
    <property type="evidence" value="ECO:0007669"/>
    <property type="project" value="UniProtKB-UniRule"/>
</dbReference>
<dbReference type="NCBIfam" id="TIGR01088">
    <property type="entry name" value="aroQ"/>
    <property type="match status" value="1"/>
</dbReference>
<evidence type="ECO:0000256" key="5">
    <source>
        <dbReference type="ARBA" id="ARBA00011193"/>
    </source>
</evidence>
<dbReference type="NCBIfam" id="NF003807">
    <property type="entry name" value="PRK05395.1-4"/>
    <property type="match status" value="1"/>
</dbReference>
<evidence type="ECO:0000256" key="9">
    <source>
        <dbReference type="PIRSR" id="PIRSR001399-1"/>
    </source>
</evidence>
<sequence length="159" mass="17505">MATILLLNGPNLNRLGTREPDRYGKTTLDDIVQRLDHLCRHTSSTLEHLQTNAEHEMIERIHAAADSGVEGIVINPAAWTHTSIALRDALLSTAIPFVEIHITNIHARETFRQHSYFSDIAVGSIVGVGAVGYELALFALLNHLGIPRGKLWTPPLPHA</sequence>
<evidence type="ECO:0000256" key="10">
    <source>
        <dbReference type="PIRSR" id="PIRSR001399-2"/>
    </source>
</evidence>
<comment type="subunit">
    <text evidence="5 8">Homododecamer.</text>
</comment>
<organism evidence="12 13">
    <name type="scientific">Halothiobacillus neapolitanus (strain ATCC 23641 / DSM 15147 / CIP 104769 / NCIMB 8539 / c2)</name>
    <name type="common">Thiobacillus neapolitanus</name>
    <dbReference type="NCBI Taxonomy" id="555778"/>
    <lineage>
        <taxon>Bacteria</taxon>
        <taxon>Pseudomonadati</taxon>
        <taxon>Pseudomonadota</taxon>
        <taxon>Gammaproteobacteria</taxon>
        <taxon>Chromatiales</taxon>
        <taxon>Halothiobacillaceae</taxon>
        <taxon>Halothiobacillus</taxon>
    </lineage>
</organism>
<feature type="binding site" evidence="8 10">
    <location>
        <position position="75"/>
    </location>
    <ligand>
        <name>substrate</name>
    </ligand>
</feature>
<comment type="similarity">
    <text evidence="4 8">Belongs to the type-II 3-dehydroquinase family.</text>
</comment>
<dbReference type="EMBL" id="CP001801">
    <property type="protein sequence ID" value="ACX96203.1"/>
    <property type="molecule type" value="Genomic_DNA"/>
</dbReference>
<dbReference type="Gene3D" id="3.40.50.9100">
    <property type="entry name" value="Dehydroquinase, class II"/>
    <property type="match status" value="1"/>
</dbReference>
<dbReference type="SUPFAM" id="SSF52304">
    <property type="entry name" value="Type II 3-dehydroquinate dehydratase"/>
    <property type="match status" value="1"/>
</dbReference>
<keyword evidence="8" id="KW-0028">Amino-acid biosynthesis</keyword>
<dbReference type="CDD" id="cd00466">
    <property type="entry name" value="DHQase_II"/>
    <property type="match status" value="1"/>
</dbReference>
<gene>
    <name evidence="8" type="primary">aroQ</name>
    <name evidence="12" type="ordered locus">Hneap_1369</name>
</gene>
<name>D0L0I0_HALNC</name>
<feature type="binding site" evidence="8 10">
    <location>
        <position position="81"/>
    </location>
    <ligand>
        <name>substrate</name>
    </ligand>
</feature>
<dbReference type="GO" id="GO:0008652">
    <property type="term" value="P:amino acid biosynthetic process"/>
    <property type="evidence" value="ECO:0007669"/>
    <property type="project" value="UniProtKB-KW"/>
</dbReference>
<dbReference type="HOGENOM" id="CLU_090968_3_0_6"/>
<evidence type="ECO:0000256" key="8">
    <source>
        <dbReference type="HAMAP-Rule" id="MF_00169"/>
    </source>
</evidence>
<comment type="function">
    <text evidence="2 8">Catalyzes a trans-dehydration via an enolate intermediate.</text>
</comment>
<keyword evidence="13" id="KW-1185">Reference proteome</keyword>
<dbReference type="HAMAP" id="MF_00169">
    <property type="entry name" value="AroQ"/>
    <property type="match status" value="1"/>
</dbReference>
<evidence type="ECO:0000256" key="3">
    <source>
        <dbReference type="ARBA" id="ARBA00004902"/>
    </source>
</evidence>
<dbReference type="InterPro" id="IPR018509">
    <property type="entry name" value="DHquinase_II_CS"/>
</dbReference>
<dbReference type="AlphaFoldDB" id="D0L0I0"/>
<evidence type="ECO:0000313" key="12">
    <source>
        <dbReference type="EMBL" id="ACX96203.1"/>
    </source>
</evidence>
<dbReference type="InterPro" id="IPR036441">
    <property type="entry name" value="DHquinase_II_sf"/>
</dbReference>
<reference evidence="12 13" key="1">
    <citation type="submission" date="2009-10" db="EMBL/GenBank/DDBJ databases">
        <title>Complete sequence of Halothiobacillus neapolitanus c2.</title>
        <authorList>
            <consortium name="US DOE Joint Genome Institute"/>
            <person name="Lucas S."/>
            <person name="Copeland A."/>
            <person name="Lapidus A."/>
            <person name="Glavina del Rio T."/>
            <person name="Tice H."/>
            <person name="Bruce D."/>
            <person name="Goodwin L."/>
            <person name="Pitluck S."/>
            <person name="Davenport K."/>
            <person name="Brettin T."/>
            <person name="Detter J.C."/>
            <person name="Han C."/>
            <person name="Tapia R."/>
            <person name="Larimer F."/>
            <person name="Land M."/>
            <person name="Hauser L."/>
            <person name="Kyrpides N."/>
            <person name="Mikhailova N."/>
            <person name="Kerfeld C."/>
            <person name="Cannon G."/>
            <person name="Heinhort S."/>
        </authorList>
    </citation>
    <scope>NUCLEOTIDE SEQUENCE [LARGE SCALE GENOMIC DNA]</scope>
    <source>
        <strain evidence="13">ATCC 23641 / c2</strain>
    </source>
</reference>
<dbReference type="PANTHER" id="PTHR21272:SF3">
    <property type="entry name" value="CATABOLIC 3-DEHYDROQUINASE"/>
    <property type="match status" value="1"/>
</dbReference>
<accession>D0L0I0</accession>
<feature type="binding site" evidence="8 10">
    <location>
        <position position="88"/>
    </location>
    <ligand>
        <name>substrate</name>
    </ligand>
</feature>
<feature type="active site" description="Proton donor" evidence="8 9">
    <location>
        <position position="101"/>
    </location>
</feature>
<feature type="active site" description="Proton acceptor" evidence="8 9">
    <location>
        <position position="23"/>
    </location>
</feature>
<evidence type="ECO:0000256" key="1">
    <source>
        <dbReference type="ARBA" id="ARBA00001864"/>
    </source>
</evidence>
<feature type="binding site" evidence="8 10">
    <location>
        <begin position="102"/>
        <end position="103"/>
    </location>
    <ligand>
        <name>substrate</name>
    </ligand>
</feature>
<evidence type="ECO:0000256" key="11">
    <source>
        <dbReference type="PIRSR" id="PIRSR001399-3"/>
    </source>
</evidence>
<dbReference type="STRING" id="555778.Hneap_1369"/>
<comment type="pathway">
    <text evidence="3 8">Metabolic intermediate biosynthesis; chorismate biosynthesis; chorismate from D-erythrose 4-phosphate and phosphoenolpyruvate: step 3/7.</text>
</comment>
<evidence type="ECO:0000313" key="13">
    <source>
        <dbReference type="Proteomes" id="UP000009102"/>
    </source>
</evidence>
<dbReference type="RefSeq" id="WP_012824237.1">
    <property type="nucleotide sequence ID" value="NC_013422.1"/>
</dbReference>
<feature type="binding site" evidence="8 10">
    <location>
        <position position="112"/>
    </location>
    <ligand>
        <name>substrate</name>
    </ligand>
</feature>
<dbReference type="NCBIfam" id="NF003804">
    <property type="entry name" value="PRK05395.1-1"/>
    <property type="match status" value="1"/>
</dbReference>
<dbReference type="PROSITE" id="PS01029">
    <property type="entry name" value="DEHYDROQUINASE_II"/>
    <property type="match status" value="1"/>
</dbReference>
<dbReference type="PIRSF" id="PIRSF001399">
    <property type="entry name" value="DHquinase_II"/>
    <property type="match status" value="1"/>
</dbReference>
<dbReference type="KEGG" id="hna:Hneap_1369"/>
<dbReference type="Proteomes" id="UP000009102">
    <property type="component" value="Chromosome"/>
</dbReference>
<keyword evidence="8" id="KW-0057">Aromatic amino acid biosynthesis</keyword>
<dbReference type="eggNOG" id="COG0757">
    <property type="taxonomic scope" value="Bacteria"/>
</dbReference>
<evidence type="ECO:0000256" key="7">
    <source>
        <dbReference type="ARBA" id="ARBA00023239"/>
    </source>
</evidence>
<dbReference type="Pfam" id="PF01220">
    <property type="entry name" value="DHquinase_II"/>
    <property type="match status" value="1"/>
</dbReference>
<evidence type="ECO:0000256" key="2">
    <source>
        <dbReference type="ARBA" id="ARBA00003924"/>
    </source>
</evidence>
<feature type="site" description="Transition state stabilizer" evidence="8 11">
    <location>
        <position position="18"/>
    </location>
</feature>
<dbReference type="OrthoDB" id="9790793at2"/>
<proteinExistence type="inferred from homology"/>
<dbReference type="InterPro" id="IPR001874">
    <property type="entry name" value="DHquinase_II"/>
</dbReference>
<dbReference type="GO" id="GO:0019631">
    <property type="term" value="P:quinate catabolic process"/>
    <property type="evidence" value="ECO:0007669"/>
    <property type="project" value="TreeGrafter"/>
</dbReference>
<dbReference type="NCBIfam" id="NF003805">
    <property type="entry name" value="PRK05395.1-2"/>
    <property type="match status" value="1"/>
</dbReference>
<dbReference type="UniPathway" id="UPA00053">
    <property type="reaction ID" value="UER00086"/>
</dbReference>
<dbReference type="PANTHER" id="PTHR21272">
    <property type="entry name" value="CATABOLIC 3-DEHYDROQUINASE"/>
    <property type="match status" value="1"/>
</dbReference>
<evidence type="ECO:0000256" key="6">
    <source>
        <dbReference type="ARBA" id="ARBA00012060"/>
    </source>
</evidence>
<protein>
    <recommendedName>
        <fullName evidence="6 8">3-dehydroquinate dehydratase</fullName>
        <shortName evidence="8">3-dehydroquinase</shortName>
        <ecNumber evidence="6 8">4.2.1.10</ecNumber>
    </recommendedName>
    <alternativeName>
        <fullName evidence="8">Type II DHQase</fullName>
    </alternativeName>
</protein>